<evidence type="ECO:0000256" key="11">
    <source>
        <dbReference type="ARBA" id="ARBA00023002"/>
    </source>
</evidence>
<name>D1PX27_9BACT</name>
<dbReference type="CDD" id="cd02316">
    <property type="entry name" value="VcASADH2_like_N"/>
    <property type="match status" value="1"/>
</dbReference>
<dbReference type="AlphaFoldDB" id="D1PX27"/>
<dbReference type="GO" id="GO:0009097">
    <property type="term" value="P:isoleucine biosynthetic process"/>
    <property type="evidence" value="ECO:0007669"/>
    <property type="project" value="UniProtKB-UniRule"/>
</dbReference>
<keyword evidence="13 15" id="KW-0486">Methionine biosynthesis</keyword>
<evidence type="ECO:0000256" key="13">
    <source>
        <dbReference type="ARBA" id="ARBA00023167"/>
    </source>
</evidence>
<dbReference type="NCBIfam" id="NF011456">
    <property type="entry name" value="PRK14874.1"/>
    <property type="match status" value="1"/>
</dbReference>
<dbReference type="Gene3D" id="3.30.360.10">
    <property type="entry name" value="Dihydrodipicolinate Reductase, domain 2"/>
    <property type="match status" value="1"/>
</dbReference>
<evidence type="ECO:0000313" key="18">
    <source>
        <dbReference type="EMBL" id="EFA44076.1"/>
    </source>
</evidence>
<dbReference type="UniPathway" id="UPA00034">
    <property type="reaction ID" value="UER00016"/>
</dbReference>
<dbReference type="Proteomes" id="UP000003160">
    <property type="component" value="Unassembled WGS sequence"/>
</dbReference>
<dbReference type="PANTHER" id="PTHR46278:SF2">
    <property type="entry name" value="ASPARTATE-SEMIALDEHYDE DEHYDROGENASE"/>
    <property type="match status" value="1"/>
</dbReference>
<evidence type="ECO:0000259" key="17">
    <source>
        <dbReference type="SMART" id="SM00859"/>
    </source>
</evidence>
<comment type="pathway">
    <text evidence="3 15">Amino-acid biosynthesis; L-threonine biosynthesis; L-threonine from L-aspartate: step 2/5.</text>
</comment>
<evidence type="ECO:0000256" key="9">
    <source>
        <dbReference type="ARBA" id="ARBA00022857"/>
    </source>
</evidence>
<comment type="pathway">
    <text evidence="1 15">Amino-acid biosynthesis; L-methionine biosynthesis via de novo pathway; L-homoserine from L-aspartate: step 2/3.</text>
</comment>
<feature type="binding site" evidence="15">
    <location>
        <begin position="9"/>
        <end position="12"/>
    </location>
    <ligand>
        <name>NADP(+)</name>
        <dbReference type="ChEBI" id="CHEBI:58349"/>
    </ligand>
</feature>
<dbReference type="RefSeq" id="WP_007173615.1">
    <property type="nucleotide sequence ID" value="NZ_GG704781.1"/>
</dbReference>
<dbReference type="OrthoDB" id="9805684at2"/>
<feature type="binding site" evidence="15">
    <location>
        <position position="155"/>
    </location>
    <ligand>
        <name>substrate</name>
    </ligand>
</feature>
<evidence type="ECO:0000256" key="7">
    <source>
        <dbReference type="ARBA" id="ARBA00022605"/>
    </source>
</evidence>
<comment type="catalytic activity">
    <reaction evidence="14 15">
        <text>L-aspartate 4-semialdehyde + phosphate + NADP(+) = 4-phospho-L-aspartate + NADPH + H(+)</text>
        <dbReference type="Rhea" id="RHEA:24284"/>
        <dbReference type="ChEBI" id="CHEBI:15378"/>
        <dbReference type="ChEBI" id="CHEBI:43474"/>
        <dbReference type="ChEBI" id="CHEBI:57535"/>
        <dbReference type="ChEBI" id="CHEBI:57783"/>
        <dbReference type="ChEBI" id="CHEBI:58349"/>
        <dbReference type="ChEBI" id="CHEBI:537519"/>
        <dbReference type="EC" id="1.2.1.11"/>
    </reaction>
</comment>
<comment type="subunit">
    <text evidence="5 15">Homodimer.</text>
</comment>
<dbReference type="EMBL" id="ACKS01000066">
    <property type="protein sequence ID" value="EFA44076.1"/>
    <property type="molecule type" value="Genomic_DNA"/>
</dbReference>
<dbReference type="EC" id="1.2.1.11" evidence="6 15"/>
<feature type="binding site" evidence="15">
    <location>
        <begin position="37"/>
        <end position="38"/>
    </location>
    <ligand>
        <name>NADP(+)</name>
        <dbReference type="ChEBI" id="CHEBI:58349"/>
    </ligand>
</feature>
<keyword evidence="7 15" id="KW-0028">Amino-acid biosynthesis</keyword>
<dbReference type="SUPFAM" id="SSF51735">
    <property type="entry name" value="NAD(P)-binding Rossmann-fold domains"/>
    <property type="match status" value="1"/>
</dbReference>
<dbReference type="InterPro" id="IPR012080">
    <property type="entry name" value="Asp_semialdehyde_DH"/>
</dbReference>
<keyword evidence="9 15" id="KW-0521">NADP</keyword>
<feature type="binding site" evidence="15">
    <location>
        <begin position="158"/>
        <end position="159"/>
    </location>
    <ligand>
        <name>NADP(+)</name>
        <dbReference type="ChEBI" id="CHEBI:58349"/>
    </ligand>
</feature>
<dbReference type="eggNOG" id="COG0136">
    <property type="taxonomic scope" value="Bacteria"/>
</dbReference>
<dbReference type="InterPro" id="IPR005986">
    <property type="entry name" value="Asp_semialdehyde_DH_beta"/>
</dbReference>
<proteinExistence type="inferred from homology"/>
<evidence type="ECO:0000256" key="12">
    <source>
        <dbReference type="ARBA" id="ARBA00023154"/>
    </source>
</evidence>
<dbReference type="HAMAP" id="MF_02121">
    <property type="entry name" value="ASADH"/>
    <property type="match status" value="1"/>
</dbReference>
<dbReference type="SMART" id="SM00859">
    <property type="entry name" value="Semialdhyde_dh"/>
    <property type="match status" value="1"/>
</dbReference>
<evidence type="ECO:0000256" key="16">
    <source>
        <dbReference type="PIRSR" id="PIRSR000148-1"/>
    </source>
</evidence>
<evidence type="ECO:0000256" key="6">
    <source>
        <dbReference type="ARBA" id="ARBA00013120"/>
    </source>
</evidence>
<dbReference type="NCBIfam" id="TIGR01296">
    <property type="entry name" value="asd_B"/>
    <property type="match status" value="1"/>
</dbReference>
<evidence type="ECO:0000256" key="14">
    <source>
        <dbReference type="ARBA" id="ARBA00047891"/>
    </source>
</evidence>
<dbReference type="Pfam" id="PF01118">
    <property type="entry name" value="Semialdhyde_dh"/>
    <property type="match status" value="1"/>
</dbReference>
<keyword evidence="11 15" id="KW-0560">Oxidoreductase</keyword>
<dbReference type="GO" id="GO:0071266">
    <property type="term" value="P:'de novo' L-methionine biosynthetic process"/>
    <property type="evidence" value="ECO:0007669"/>
    <property type="project" value="UniProtKB-UniRule"/>
</dbReference>
<dbReference type="GO" id="GO:0004073">
    <property type="term" value="F:aspartate-semialdehyde dehydrogenase activity"/>
    <property type="evidence" value="ECO:0007669"/>
    <property type="project" value="UniProtKB-UniRule"/>
</dbReference>
<comment type="function">
    <text evidence="15">Catalyzes the NADPH-dependent formation of L-aspartate-semialdehyde (L-ASA) by the reductive dephosphorylation of L-aspartyl-4-phosphate.</text>
</comment>
<dbReference type="PIRSF" id="PIRSF000148">
    <property type="entry name" value="ASA_dh"/>
    <property type="match status" value="1"/>
</dbReference>
<keyword evidence="8 15" id="KW-0791">Threonine biosynthesis</keyword>
<dbReference type="Pfam" id="PF02774">
    <property type="entry name" value="Semialdhyde_dhC"/>
    <property type="match status" value="1"/>
</dbReference>
<evidence type="ECO:0000256" key="10">
    <source>
        <dbReference type="ARBA" id="ARBA00022915"/>
    </source>
</evidence>
<gene>
    <name evidence="15 18" type="primary">asd</name>
    <name evidence="18" type="ORF">HMPREF0645_1512</name>
</gene>
<dbReference type="InterPro" id="IPR012280">
    <property type="entry name" value="Semialdhyde_DH_dimer_dom"/>
</dbReference>
<dbReference type="GO" id="GO:0009089">
    <property type="term" value="P:lysine biosynthetic process via diaminopimelate"/>
    <property type="evidence" value="ECO:0007669"/>
    <property type="project" value="UniProtKB-UniRule"/>
</dbReference>
<evidence type="ECO:0000256" key="1">
    <source>
        <dbReference type="ARBA" id="ARBA00005021"/>
    </source>
</evidence>
<evidence type="ECO:0000256" key="4">
    <source>
        <dbReference type="ARBA" id="ARBA00010584"/>
    </source>
</evidence>
<keyword evidence="10 15" id="KW-0220">Diaminopimelate biosynthesis</keyword>
<accession>D1PX27</accession>
<dbReference type="GO" id="GO:0050661">
    <property type="term" value="F:NADP binding"/>
    <property type="evidence" value="ECO:0007669"/>
    <property type="project" value="UniProtKB-UniRule"/>
</dbReference>
<dbReference type="SUPFAM" id="SSF55347">
    <property type="entry name" value="Glyceraldehyde-3-phosphate dehydrogenase-like, C-terminal domain"/>
    <property type="match status" value="1"/>
</dbReference>
<sequence length="335" mass="37264">MRVAIVGASGAVGQELLRILAERNFPLDDLVLFGSERSAGKKYSFKDKQYEVKLLQHNDDFKDVDIAFTSAGASTSKEFLETITKHGTVMIDNSSAFRMDDDVPLVVPEINAEDALTRPRGVIANPNCTTIMMVVVLNPINKLSPIKKVHVSSYQSASGAGAAAMQELQQQYKEMLEDGKVSTINKFPHQLAYNVIPQIDKMTENDYTKEEMKMYDETRKIMHSDIRTSATCVRVSSLRSHSESVWFETEQPISVNQIREALKKAPGVTLVDDPQNYVYPMPLESAGKDDIYVGRIRKDLASDNGNTLWLTGDQIRKGAALNAVQIGEYLIQNGI</sequence>
<feature type="active site" description="Acyl-thioester intermediate" evidence="15 16">
    <location>
        <position position="128"/>
    </location>
</feature>
<dbReference type="InterPro" id="IPR000534">
    <property type="entry name" value="Semialdehyde_DH_NAD-bd"/>
</dbReference>
<evidence type="ECO:0000256" key="5">
    <source>
        <dbReference type="ARBA" id="ARBA00011738"/>
    </source>
</evidence>
<comment type="pathway">
    <text evidence="2 15">Amino-acid biosynthesis; L-lysine biosynthesis via DAP pathway; (S)-tetrahydrodipicolinate from L-aspartate: step 2/4.</text>
</comment>
<feature type="domain" description="Semialdehyde dehydrogenase NAD-binding" evidence="17">
    <location>
        <begin position="2"/>
        <end position="118"/>
    </location>
</feature>
<evidence type="ECO:0000256" key="15">
    <source>
        <dbReference type="HAMAP-Rule" id="MF_02121"/>
    </source>
</evidence>
<dbReference type="InterPro" id="IPR036291">
    <property type="entry name" value="NAD(P)-bd_dom_sf"/>
</dbReference>
<dbReference type="UniPathway" id="UPA00051">
    <property type="reaction ID" value="UER00464"/>
</dbReference>
<feature type="binding site" evidence="15">
    <location>
        <position position="234"/>
    </location>
    <ligand>
        <name>substrate</name>
    </ligand>
</feature>
<dbReference type="GO" id="GO:0051287">
    <property type="term" value="F:NAD binding"/>
    <property type="evidence" value="ECO:0007669"/>
    <property type="project" value="InterPro"/>
</dbReference>
<keyword evidence="19" id="KW-1185">Reference proteome</keyword>
<dbReference type="GO" id="GO:0019877">
    <property type="term" value="P:diaminopimelate biosynthetic process"/>
    <property type="evidence" value="ECO:0007669"/>
    <property type="project" value="UniProtKB-UniRule"/>
</dbReference>
<feature type="binding site" evidence="15">
    <location>
        <position position="314"/>
    </location>
    <ligand>
        <name>NADP(+)</name>
        <dbReference type="ChEBI" id="CHEBI:58349"/>
    </ligand>
</feature>
<feature type="binding site" evidence="15">
    <location>
        <position position="98"/>
    </location>
    <ligand>
        <name>phosphate</name>
        <dbReference type="ChEBI" id="CHEBI:43474"/>
    </ligand>
</feature>
<evidence type="ECO:0000256" key="3">
    <source>
        <dbReference type="ARBA" id="ARBA00005097"/>
    </source>
</evidence>
<comment type="caution">
    <text evidence="18">The sequence shown here is derived from an EMBL/GenBank/DDBJ whole genome shotgun (WGS) entry which is preliminary data.</text>
</comment>
<evidence type="ECO:0000313" key="19">
    <source>
        <dbReference type="Proteomes" id="UP000003160"/>
    </source>
</evidence>
<keyword evidence="12 15" id="KW-0457">Lysine biosynthesis</keyword>
<dbReference type="GO" id="GO:0009088">
    <property type="term" value="P:threonine biosynthetic process"/>
    <property type="evidence" value="ECO:0007669"/>
    <property type="project" value="UniProtKB-UniRule"/>
</dbReference>
<reference evidence="18 19" key="1">
    <citation type="submission" date="2009-10" db="EMBL/GenBank/DDBJ databases">
        <authorList>
            <person name="Qin X."/>
            <person name="Bachman B."/>
            <person name="Battles P."/>
            <person name="Bell A."/>
            <person name="Bess C."/>
            <person name="Bickham C."/>
            <person name="Chaboub L."/>
            <person name="Chen D."/>
            <person name="Coyle M."/>
            <person name="Deiros D.R."/>
            <person name="Dinh H."/>
            <person name="Forbes L."/>
            <person name="Fowler G."/>
            <person name="Francisco L."/>
            <person name="Fu Q."/>
            <person name="Gubbala S."/>
            <person name="Hale W."/>
            <person name="Han Y."/>
            <person name="Hemphill L."/>
            <person name="Highlander S.K."/>
            <person name="Hirani K."/>
            <person name="Hogues M."/>
            <person name="Jackson L."/>
            <person name="Jakkamsetti A."/>
            <person name="Javaid M."/>
            <person name="Jiang H."/>
            <person name="Korchina V."/>
            <person name="Kovar C."/>
            <person name="Lara F."/>
            <person name="Lee S."/>
            <person name="Mata R."/>
            <person name="Mathew T."/>
            <person name="Moen C."/>
            <person name="Morales K."/>
            <person name="Munidasa M."/>
            <person name="Nazareth L."/>
            <person name="Ngo R."/>
            <person name="Nguyen L."/>
            <person name="Okwuonu G."/>
            <person name="Ongeri F."/>
            <person name="Patil S."/>
            <person name="Petrosino J."/>
            <person name="Pham C."/>
            <person name="Pham P."/>
            <person name="Pu L.-L."/>
            <person name="Puazo M."/>
            <person name="Raj R."/>
            <person name="Reid J."/>
            <person name="Rouhana J."/>
            <person name="Saada N."/>
            <person name="Shang Y."/>
            <person name="Simmons D."/>
            <person name="Thornton R."/>
            <person name="Warren J."/>
            <person name="Weissenberger G."/>
            <person name="Zhang J."/>
            <person name="Zhang L."/>
            <person name="Zhou C."/>
            <person name="Zhu D."/>
            <person name="Muzny D."/>
            <person name="Worley K."/>
            <person name="Gibbs R."/>
        </authorList>
    </citation>
    <scope>NUCLEOTIDE SEQUENCE [LARGE SCALE GENOMIC DNA]</scope>
    <source>
        <strain evidence="18 19">DSM 17361</strain>
    </source>
</reference>
<dbReference type="HOGENOM" id="CLU_049966_0_1_10"/>
<evidence type="ECO:0000256" key="8">
    <source>
        <dbReference type="ARBA" id="ARBA00022697"/>
    </source>
</evidence>
<protein>
    <recommendedName>
        <fullName evidence="6 15">Aspartate-semialdehyde dehydrogenase</fullName>
        <shortName evidence="15">ASA dehydrogenase</shortName>
        <shortName evidence="15">ASADH</shortName>
        <ecNumber evidence="6 15">1.2.1.11</ecNumber>
    </recommendedName>
    <alternativeName>
        <fullName evidence="15">Aspartate-beta-semialdehyde dehydrogenase</fullName>
    </alternativeName>
</protein>
<dbReference type="Gene3D" id="3.40.50.720">
    <property type="entry name" value="NAD(P)-binding Rossmann-like Domain"/>
    <property type="match status" value="1"/>
</dbReference>
<comment type="similarity">
    <text evidence="4 15">Belongs to the aspartate-semialdehyde dehydrogenase family.</text>
</comment>
<dbReference type="UniPathway" id="UPA00050">
    <property type="reaction ID" value="UER00463"/>
</dbReference>
<organism evidence="18 19">
    <name type="scientific">Hallella bergensis DSM 17361</name>
    <dbReference type="NCBI Taxonomy" id="585502"/>
    <lineage>
        <taxon>Bacteria</taxon>
        <taxon>Pseudomonadati</taxon>
        <taxon>Bacteroidota</taxon>
        <taxon>Bacteroidia</taxon>
        <taxon>Bacteroidales</taxon>
        <taxon>Prevotellaceae</taxon>
        <taxon>Hallella</taxon>
    </lineage>
</organism>
<evidence type="ECO:0000256" key="2">
    <source>
        <dbReference type="ARBA" id="ARBA00005076"/>
    </source>
</evidence>
<comment type="caution">
    <text evidence="15">Lacks conserved residue(s) required for the propagation of feature annotation.</text>
</comment>
<feature type="active site" description="Proton acceptor" evidence="15 16">
    <location>
        <position position="241"/>
    </location>
</feature>
<dbReference type="PANTHER" id="PTHR46278">
    <property type="entry name" value="DEHYDROGENASE, PUTATIVE-RELATED"/>
    <property type="match status" value="1"/>
</dbReference>
<dbReference type="GO" id="GO:0046983">
    <property type="term" value="F:protein dimerization activity"/>
    <property type="evidence" value="ECO:0007669"/>
    <property type="project" value="InterPro"/>
</dbReference>
<dbReference type="CDD" id="cd18131">
    <property type="entry name" value="ASADH_C_bac_euk_like"/>
    <property type="match status" value="1"/>
</dbReference>